<organism evidence="1 2">
    <name type="scientific">Candidatus Desulfosporosinus infrequens</name>
    <dbReference type="NCBI Taxonomy" id="2043169"/>
    <lineage>
        <taxon>Bacteria</taxon>
        <taxon>Bacillati</taxon>
        <taxon>Bacillota</taxon>
        <taxon>Clostridia</taxon>
        <taxon>Eubacteriales</taxon>
        <taxon>Desulfitobacteriaceae</taxon>
        <taxon>Desulfosporosinus</taxon>
    </lineage>
</organism>
<evidence type="ECO:0000313" key="1">
    <source>
        <dbReference type="EMBL" id="SPF56386.1"/>
    </source>
</evidence>
<dbReference type="Proteomes" id="UP000238916">
    <property type="component" value="Unassembled WGS sequence"/>
</dbReference>
<dbReference type="AlphaFoldDB" id="A0A2U3LWZ2"/>
<gene>
    <name evidence="1" type="ORF">SBF1_9070002</name>
</gene>
<accession>A0A2U3LWZ2</accession>
<sequence length="50" mass="5898">MILIAIYNMFVTGEQWNPSDLYKIDMPQELLEKQKEKAIKQAVKLLFPMV</sequence>
<dbReference type="EMBL" id="OMOF01000898">
    <property type="protein sequence ID" value="SPF56386.1"/>
    <property type="molecule type" value="Genomic_DNA"/>
</dbReference>
<evidence type="ECO:0000313" key="2">
    <source>
        <dbReference type="Proteomes" id="UP000238916"/>
    </source>
</evidence>
<proteinExistence type="predicted"/>
<protein>
    <submittedName>
        <fullName evidence="1">Uncharacterized protein</fullName>
    </submittedName>
</protein>
<reference evidence="2" key="1">
    <citation type="submission" date="2018-02" db="EMBL/GenBank/DDBJ databases">
        <authorList>
            <person name="Hausmann B."/>
        </authorList>
    </citation>
    <scope>NUCLEOTIDE SEQUENCE [LARGE SCALE GENOMIC DNA]</scope>
    <source>
        <strain evidence="2">Peat soil MAG SbF1</strain>
    </source>
</reference>
<name>A0A2U3LWZ2_9FIRM</name>